<comment type="similarity">
    <text evidence="2">Belongs to the FAD-dependent glycerol-3-phosphate dehydrogenase family.</text>
</comment>
<dbReference type="EMBL" id="CP048113">
    <property type="protein sequence ID" value="QHS61657.1"/>
    <property type="molecule type" value="Genomic_DNA"/>
</dbReference>
<dbReference type="Gene3D" id="3.50.50.60">
    <property type="entry name" value="FAD/NAD(P)-binding domain"/>
    <property type="match status" value="1"/>
</dbReference>
<feature type="domain" description="FAD dependent oxidoreductase" evidence="6">
    <location>
        <begin position="19"/>
        <end position="374"/>
    </location>
</feature>
<accession>A0A6B9ZI67</accession>
<dbReference type="GO" id="GO:0006071">
    <property type="term" value="P:glycerol metabolic process"/>
    <property type="evidence" value="ECO:0007669"/>
    <property type="project" value="UniProtKB-KW"/>
</dbReference>
<dbReference type="Gene3D" id="1.10.8.870">
    <property type="entry name" value="Alpha-glycerophosphate oxidase, cap domain"/>
    <property type="match status" value="1"/>
</dbReference>
<evidence type="ECO:0000256" key="4">
    <source>
        <dbReference type="ARBA" id="ARBA00022827"/>
    </source>
</evidence>
<evidence type="ECO:0000256" key="5">
    <source>
        <dbReference type="ARBA" id="ARBA00023002"/>
    </source>
</evidence>
<dbReference type="InterPro" id="IPR036188">
    <property type="entry name" value="FAD/NAD-bd_sf"/>
</dbReference>
<dbReference type="Gene3D" id="3.30.9.10">
    <property type="entry name" value="D-Amino Acid Oxidase, subunit A, domain 2"/>
    <property type="match status" value="1"/>
</dbReference>
<dbReference type="KEGG" id="chih:GWR21_19255"/>
<dbReference type="InterPro" id="IPR006076">
    <property type="entry name" value="FAD-dep_OxRdtase"/>
</dbReference>
<dbReference type="RefSeq" id="WP_162333323.1">
    <property type="nucleotide sequence ID" value="NZ_CP048113.1"/>
</dbReference>
<dbReference type="GO" id="GO:0004368">
    <property type="term" value="F:glycerol-3-phosphate dehydrogenase (quinone) activity"/>
    <property type="evidence" value="ECO:0007669"/>
    <property type="project" value="InterPro"/>
</dbReference>
<keyword evidence="5" id="KW-0560">Oxidoreductase</keyword>
<dbReference type="GO" id="GO:0046168">
    <property type="term" value="P:glycerol-3-phosphate catabolic process"/>
    <property type="evidence" value="ECO:0007669"/>
    <property type="project" value="TreeGrafter"/>
</dbReference>
<gene>
    <name evidence="7" type="ORF">GWR21_19255</name>
</gene>
<dbReference type="AlphaFoldDB" id="A0A6B9ZI67"/>
<protein>
    <submittedName>
        <fullName evidence="7">Glycerol-3-phosphate dehydrogenase/oxidase</fullName>
    </submittedName>
</protein>
<evidence type="ECO:0000256" key="3">
    <source>
        <dbReference type="ARBA" id="ARBA00022630"/>
    </source>
</evidence>
<reference evidence="7 8" key="1">
    <citation type="submission" date="2020-01" db="EMBL/GenBank/DDBJ databases">
        <title>Complete genome sequence of Chitinophaga sp. H33E-04 isolated from quinoa roots.</title>
        <authorList>
            <person name="Weon H.-Y."/>
            <person name="Lee S.A."/>
        </authorList>
    </citation>
    <scope>NUCLEOTIDE SEQUENCE [LARGE SCALE GENOMIC DNA]</scope>
    <source>
        <strain evidence="7 8">H33E-04</strain>
    </source>
</reference>
<sequence>MNRLTFKQQIGNTASVVWDIIVIGGGATGLGVAMDAAQRGYRTLLLEQSDFAKGTSSRSTKLVHGGVRYLAQGDVGLVKEALHERGLLLANAPHLAHDQEFIIPYYKWWQGPFYGIGLKVYDLLSGRLSLGPSKVIGRNAVIKALPAIRRDKLKGGIVYHDGQFDDARLAINIAQTAAEQGAVLLNYFKVIGLDKDNAGKIAGVHAQDEETGERYQLSARSVINATGVFADEVLQMDEPGARPTIRPSQGVHIVLDASFLDSTSALMIPKTADGRVLFALPWHGKVLVGTTDTPLNAHSLEPQALEAEISFILETAAGYLIKAPTRADVLSVYAGLRPLAAPQKETDSTKEISRSHKIIIADSGLITITGGKWTTFRKMAEDTVDTAITTGGLPAVPCGTETLHIHGYTTAISMAPLDVYGSDAVEITELIEARPELKAQLHSRLPYIKAQVIWAVEHEMARTVDDVLSRRLRALLLDAHAAIDMAPEVAAIMAAELGKDKDWEQEQVKIFAAIAAHYLLPVSVPVNNQQ</sequence>
<keyword evidence="4" id="KW-0274">FAD</keyword>
<dbReference type="PANTHER" id="PTHR11985">
    <property type="entry name" value="GLYCEROL-3-PHOSPHATE DEHYDROGENASE"/>
    <property type="match status" value="1"/>
</dbReference>
<keyword evidence="8" id="KW-1185">Reference proteome</keyword>
<evidence type="ECO:0000256" key="1">
    <source>
        <dbReference type="ARBA" id="ARBA00001974"/>
    </source>
</evidence>
<keyword evidence="3" id="KW-0285">Flavoprotein</keyword>
<dbReference type="InterPro" id="IPR038299">
    <property type="entry name" value="DAO_C_sf"/>
</dbReference>
<dbReference type="PANTHER" id="PTHR11985:SF35">
    <property type="entry name" value="ANAEROBIC GLYCEROL-3-PHOSPHATE DEHYDROGENASE SUBUNIT A"/>
    <property type="match status" value="1"/>
</dbReference>
<dbReference type="Proteomes" id="UP000476411">
    <property type="component" value="Chromosome"/>
</dbReference>
<dbReference type="SUPFAM" id="SSF51905">
    <property type="entry name" value="FAD/NAD(P)-binding domain"/>
    <property type="match status" value="1"/>
</dbReference>
<evidence type="ECO:0000259" key="6">
    <source>
        <dbReference type="Pfam" id="PF01266"/>
    </source>
</evidence>
<evidence type="ECO:0000256" key="2">
    <source>
        <dbReference type="ARBA" id="ARBA00007330"/>
    </source>
</evidence>
<dbReference type="Pfam" id="PF01266">
    <property type="entry name" value="DAO"/>
    <property type="match status" value="1"/>
</dbReference>
<comment type="cofactor">
    <cofactor evidence="1">
        <name>FAD</name>
        <dbReference type="ChEBI" id="CHEBI:57692"/>
    </cofactor>
</comment>
<organism evidence="7 8">
    <name type="scientific">Chitinophaga agri</name>
    <dbReference type="NCBI Taxonomy" id="2703787"/>
    <lineage>
        <taxon>Bacteria</taxon>
        <taxon>Pseudomonadati</taxon>
        <taxon>Bacteroidota</taxon>
        <taxon>Chitinophagia</taxon>
        <taxon>Chitinophagales</taxon>
        <taxon>Chitinophagaceae</taxon>
        <taxon>Chitinophaga</taxon>
    </lineage>
</organism>
<evidence type="ECO:0000313" key="8">
    <source>
        <dbReference type="Proteomes" id="UP000476411"/>
    </source>
</evidence>
<dbReference type="InterPro" id="IPR000447">
    <property type="entry name" value="G3P_DH_FAD-dep"/>
</dbReference>
<dbReference type="PRINTS" id="PR01001">
    <property type="entry name" value="FADG3PDH"/>
</dbReference>
<name>A0A6B9ZI67_9BACT</name>
<evidence type="ECO:0000313" key="7">
    <source>
        <dbReference type="EMBL" id="QHS61657.1"/>
    </source>
</evidence>
<proteinExistence type="inferred from homology"/>